<evidence type="ECO:0000259" key="2">
    <source>
        <dbReference type="Pfam" id="PF00149"/>
    </source>
</evidence>
<dbReference type="EMBL" id="BNAO01000001">
    <property type="protein sequence ID" value="GHG60449.1"/>
    <property type="molecule type" value="Genomic_DNA"/>
</dbReference>
<reference evidence="4" key="1">
    <citation type="journal article" date="2019" name="Int. J. Syst. Evol. Microbiol.">
        <title>The Global Catalogue of Microorganisms (GCM) 10K type strain sequencing project: providing services to taxonomists for standard genome sequencing and annotation.</title>
        <authorList>
            <consortium name="The Broad Institute Genomics Platform"/>
            <consortium name="The Broad Institute Genome Sequencing Center for Infectious Disease"/>
            <person name="Wu L."/>
            <person name="Ma J."/>
        </authorList>
    </citation>
    <scope>NUCLEOTIDE SEQUENCE [LARGE SCALE GENOMIC DNA]</scope>
    <source>
        <strain evidence="4">CGMCC 1.7003</strain>
    </source>
</reference>
<dbReference type="Proteomes" id="UP000659697">
    <property type="component" value="Unassembled WGS sequence"/>
</dbReference>
<dbReference type="InterPro" id="IPR029052">
    <property type="entry name" value="Metallo-depent_PP-like"/>
</dbReference>
<name>A0ABQ3KTR8_9ALTE</name>
<comment type="caution">
    <text evidence="3">The sequence shown here is derived from an EMBL/GenBank/DDBJ whole genome shotgun (WGS) entry which is preliminary data.</text>
</comment>
<proteinExistence type="predicted"/>
<accession>A0ABQ3KTR8</accession>
<evidence type="ECO:0000256" key="1">
    <source>
        <dbReference type="SAM" id="SignalP"/>
    </source>
</evidence>
<feature type="domain" description="Calcineurin-like phosphoesterase" evidence="2">
    <location>
        <begin position="58"/>
        <end position="219"/>
    </location>
</feature>
<dbReference type="Pfam" id="PF00149">
    <property type="entry name" value="Metallophos"/>
    <property type="match status" value="1"/>
</dbReference>
<organism evidence="3 4">
    <name type="scientific">Alishewanella longhuensis</name>
    <dbReference type="NCBI Taxonomy" id="1091037"/>
    <lineage>
        <taxon>Bacteria</taxon>
        <taxon>Pseudomonadati</taxon>
        <taxon>Pseudomonadota</taxon>
        <taxon>Gammaproteobacteria</taxon>
        <taxon>Alteromonadales</taxon>
        <taxon>Alteromonadaceae</taxon>
        <taxon>Alishewanella</taxon>
    </lineage>
</organism>
<dbReference type="RefSeq" id="WP_189429591.1">
    <property type="nucleotide sequence ID" value="NZ_BNAO01000001.1"/>
</dbReference>
<dbReference type="PANTHER" id="PTHR43143:SF1">
    <property type="entry name" value="SERINE_THREONINE-PROTEIN PHOSPHATASE CPPED1"/>
    <property type="match status" value="1"/>
</dbReference>
<evidence type="ECO:0000313" key="4">
    <source>
        <dbReference type="Proteomes" id="UP000659697"/>
    </source>
</evidence>
<dbReference type="InterPro" id="IPR004843">
    <property type="entry name" value="Calcineurin-like_PHP"/>
</dbReference>
<keyword evidence="1" id="KW-0732">Signal</keyword>
<dbReference type="InterPro" id="IPR051918">
    <property type="entry name" value="STPP_CPPED1"/>
</dbReference>
<dbReference type="PANTHER" id="PTHR43143">
    <property type="entry name" value="METALLOPHOSPHOESTERASE, CALCINEURIN SUPERFAMILY"/>
    <property type="match status" value="1"/>
</dbReference>
<gene>
    <name evidence="3" type="ORF">GCM10010919_03920</name>
</gene>
<feature type="chain" id="PRO_5046808567" description="Calcineurin-like phosphoesterase domain-containing protein" evidence="1">
    <location>
        <begin position="25"/>
        <end position="289"/>
    </location>
</feature>
<feature type="signal peptide" evidence="1">
    <location>
        <begin position="1"/>
        <end position="24"/>
    </location>
</feature>
<dbReference type="SUPFAM" id="SSF56300">
    <property type="entry name" value="Metallo-dependent phosphatases"/>
    <property type="match status" value="1"/>
</dbReference>
<sequence>MKFLSTLLLSTSILLLTAFNSAYSSEATGSGISFAVLGDAEPKPKAEFPHMAQAVADINTLTPQLNLQFVLGVGDIAHKGTLLQYEQATPVLQALQLPFYPIMGNEEYGSTPERFLTFANKWNQGKTTIDSIRYTLEFEQVALVLASPDFSRDFNDEGIAWLKNEVSRLAPKPVLLVVHGAQQGVFKENADKGISHPGFVSEVLNQPNVRAVISGDLHMDMPRVKHSLQLNGVHYLHIPALERTKIPDESQHTPMYRVFHVQADGTVVVDTYQNGNLTPLAPYQYRFTL</sequence>
<protein>
    <recommendedName>
        <fullName evidence="2">Calcineurin-like phosphoesterase domain-containing protein</fullName>
    </recommendedName>
</protein>
<evidence type="ECO:0000313" key="3">
    <source>
        <dbReference type="EMBL" id="GHG60449.1"/>
    </source>
</evidence>
<dbReference type="Gene3D" id="3.60.21.10">
    <property type="match status" value="1"/>
</dbReference>
<keyword evidence="4" id="KW-1185">Reference proteome</keyword>